<evidence type="ECO:0000256" key="2">
    <source>
        <dbReference type="ARBA" id="ARBA00022723"/>
    </source>
</evidence>
<dbReference type="Proteomes" id="UP001341840">
    <property type="component" value="Unassembled WGS sequence"/>
</dbReference>
<keyword evidence="7" id="KW-0472">Membrane</keyword>
<evidence type="ECO:0000256" key="7">
    <source>
        <dbReference type="SAM" id="Phobius"/>
    </source>
</evidence>
<accession>A0ABU6W9X9</accession>
<dbReference type="EMBL" id="JASCZI010181378">
    <property type="protein sequence ID" value="MED6182746.1"/>
    <property type="molecule type" value="Genomic_DNA"/>
</dbReference>
<dbReference type="InterPro" id="IPR001128">
    <property type="entry name" value="Cyt_P450"/>
</dbReference>
<keyword evidence="7" id="KW-0812">Transmembrane</keyword>
<evidence type="ECO:0000256" key="6">
    <source>
        <dbReference type="RuleBase" id="RU000461"/>
    </source>
</evidence>
<dbReference type="PANTHER" id="PTHR47947:SF49">
    <property type="entry name" value="CYTOCHROME P450 FAMILY PROTEIN"/>
    <property type="match status" value="1"/>
</dbReference>
<comment type="similarity">
    <text evidence="6">Belongs to the cytochrome P450 family.</text>
</comment>
<dbReference type="InterPro" id="IPR002401">
    <property type="entry name" value="Cyt_P450_E_grp-I"/>
</dbReference>
<dbReference type="Pfam" id="PF00067">
    <property type="entry name" value="p450"/>
    <property type="match status" value="1"/>
</dbReference>
<evidence type="ECO:0000313" key="9">
    <source>
        <dbReference type="Proteomes" id="UP001341840"/>
    </source>
</evidence>
<dbReference type="Gene3D" id="1.10.630.10">
    <property type="entry name" value="Cytochrome P450"/>
    <property type="match status" value="1"/>
</dbReference>
<sequence>MATSIMSFCFSANTYYYQIIGLVSLMLLPLLFLLRRSNLSLSRRRQQPPLAAGAWPIIGHLPLFAASDPPHKTFGAMVDKYGPIFTIKIGSQRAAVINNWKTAKECFTTNDAALSSRPSNLIAVEHLGYKGAMFPFASGANHLYWREMRRIANQELLSNKRVELLGPIRVSELESSIEALFKKWEEEKNESGYVAVEMKKWFGELILNTTLRVVAGKRCLGSDEEGRRCLKALREFVQQLGMMLVGDAVPWLRWVDLGGHEKAMKETAKELDAICGKWLEEHREKRVLEGGDDGRSQQDFIDVMLSVLDDTDEIAGFDADTIIKATVLILTAGAVDTSTVSLTWIISCLLNNTTSLEEAQKELDLHVGKERHVKESDISNLVYIQAIVKETLRLHPPSTLSGLRVFTEDCTIHGYHIPKGTPLMTNLWKIHRDPSIWLDPLDFKPERFLTGNHKNVDVRGNHFELIPFGSGRRICPGISFAMPLIHLTLATFLQSFEISKPSHEPIDMTEKFGLTSTKATPLVVLIKPRLFPELYQDLS</sequence>
<protein>
    <submittedName>
        <fullName evidence="8">Uncharacterized protein</fullName>
    </submittedName>
</protein>
<dbReference type="InterPro" id="IPR017972">
    <property type="entry name" value="Cyt_P450_CS"/>
</dbReference>
<keyword evidence="4 6" id="KW-0408">Iron</keyword>
<evidence type="ECO:0000313" key="8">
    <source>
        <dbReference type="EMBL" id="MED6182746.1"/>
    </source>
</evidence>
<keyword evidence="9" id="KW-1185">Reference proteome</keyword>
<organism evidence="8 9">
    <name type="scientific">Stylosanthes scabra</name>
    <dbReference type="NCBI Taxonomy" id="79078"/>
    <lineage>
        <taxon>Eukaryota</taxon>
        <taxon>Viridiplantae</taxon>
        <taxon>Streptophyta</taxon>
        <taxon>Embryophyta</taxon>
        <taxon>Tracheophyta</taxon>
        <taxon>Spermatophyta</taxon>
        <taxon>Magnoliopsida</taxon>
        <taxon>eudicotyledons</taxon>
        <taxon>Gunneridae</taxon>
        <taxon>Pentapetalae</taxon>
        <taxon>rosids</taxon>
        <taxon>fabids</taxon>
        <taxon>Fabales</taxon>
        <taxon>Fabaceae</taxon>
        <taxon>Papilionoideae</taxon>
        <taxon>50 kb inversion clade</taxon>
        <taxon>dalbergioids sensu lato</taxon>
        <taxon>Dalbergieae</taxon>
        <taxon>Pterocarpus clade</taxon>
        <taxon>Stylosanthes</taxon>
    </lineage>
</organism>
<dbReference type="PRINTS" id="PR00463">
    <property type="entry name" value="EP450I"/>
</dbReference>
<name>A0ABU6W9X9_9FABA</name>
<evidence type="ECO:0000256" key="4">
    <source>
        <dbReference type="ARBA" id="ARBA00023004"/>
    </source>
</evidence>
<dbReference type="InterPro" id="IPR036396">
    <property type="entry name" value="Cyt_P450_sf"/>
</dbReference>
<keyword evidence="1 6" id="KW-0349">Heme</keyword>
<feature type="transmembrane region" description="Helical" evidence="7">
    <location>
        <begin position="15"/>
        <end position="34"/>
    </location>
</feature>
<dbReference type="PANTHER" id="PTHR47947">
    <property type="entry name" value="CYTOCHROME P450 82C3-RELATED"/>
    <property type="match status" value="1"/>
</dbReference>
<gene>
    <name evidence="8" type="ORF">PIB30_031497</name>
</gene>
<proteinExistence type="inferred from homology"/>
<keyword evidence="3 6" id="KW-0560">Oxidoreductase</keyword>
<comment type="caution">
    <text evidence="8">The sequence shown here is derived from an EMBL/GenBank/DDBJ whole genome shotgun (WGS) entry which is preliminary data.</text>
</comment>
<dbReference type="InterPro" id="IPR050651">
    <property type="entry name" value="Plant_Cytochrome_P450_Monoox"/>
</dbReference>
<evidence type="ECO:0000256" key="5">
    <source>
        <dbReference type="ARBA" id="ARBA00023033"/>
    </source>
</evidence>
<dbReference type="CDD" id="cd20654">
    <property type="entry name" value="CYP82"/>
    <property type="match status" value="1"/>
</dbReference>
<keyword evidence="7" id="KW-1133">Transmembrane helix</keyword>
<dbReference type="PRINTS" id="PR00385">
    <property type="entry name" value="P450"/>
</dbReference>
<keyword evidence="2 6" id="KW-0479">Metal-binding</keyword>
<evidence type="ECO:0000256" key="1">
    <source>
        <dbReference type="ARBA" id="ARBA00022617"/>
    </source>
</evidence>
<evidence type="ECO:0000256" key="3">
    <source>
        <dbReference type="ARBA" id="ARBA00023002"/>
    </source>
</evidence>
<dbReference type="SUPFAM" id="SSF48264">
    <property type="entry name" value="Cytochrome P450"/>
    <property type="match status" value="1"/>
</dbReference>
<dbReference type="PROSITE" id="PS00086">
    <property type="entry name" value="CYTOCHROME_P450"/>
    <property type="match status" value="1"/>
</dbReference>
<reference evidence="8 9" key="1">
    <citation type="journal article" date="2023" name="Plants (Basel)">
        <title>Bridging the Gap: Combining Genomics and Transcriptomics Approaches to Understand Stylosanthes scabra, an Orphan Legume from the Brazilian Caatinga.</title>
        <authorList>
            <person name="Ferreira-Neto J.R.C."/>
            <person name="da Silva M.D."/>
            <person name="Binneck E."/>
            <person name="de Melo N.F."/>
            <person name="da Silva R.H."/>
            <person name="de Melo A.L.T.M."/>
            <person name="Pandolfi V."/>
            <person name="Bustamante F.O."/>
            <person name="Brasileiro-Vidal A.C."/>
            <person name="Benko-Iseppon A.M."/>
        </authorList>
    </citation>
    <scope>NUCLEOTIDE SEQUENCE [LARGE SCALE GENOMIC DNA]</scope>
    <source>
        <tissue evidence="8">Leaves</tissue>
    </source>
</reference>
<keyword evidence="5 6" id="KW-0503">Monooxygenase</keyword>